<dbReference type="EMBL" id="MT141794">
    <property type="protein sequence ID" value="QJA70459.1"/>
    <property type="molecule type" value="Genomic_DNA"/>
</dbReference>
<evidence type="ECO:0000313" key="2">
    <source>
        <dbReference type="EMBL" id="QJA93565.1"/>
    </source>
</evidence>
<dbReference type="EMBL" id="MT143159">
    <property type="protein sequence ID" value="QJA93565.1"/>
    <property type="molecule type" value="Genomic_DNA"/>
</dbReference>
<protein>
    <submittedName>
        <fullName evidence="1">Uncharacterized protein</fullName>
    </submittedName>
</protein>
<name>A0A6M3JJU1_9ZZZZ</name>
<dbReference type="AlphaFoldDB" id="A0A6M3JJU1"/>
<accession>A0A6M3JJU1</accession>
<gene>
    <name evidence="1" type="ORF">MM415A03722_0008</name>
    <name evidence="2" type="ORF">MM415B04184_0008</name>
</gene>
<organism evidence="1">
    <name type="scientific">viral metagenome</name>
    <dbReference type="NCBI Taxonomy" id="1070528"/>
    <lineage>
        <taxon>unclassified sequences</taxon>
        <taxon>metagenomes</taxon>
        <taxon>organismal metagenomes</taxon>
    </lineage>
</organism>
<reference evidence="1" key="1">
    <citation type="submission" date="2020-03" db="EMBL/GenBank/DDBJ databases">
        <title>The deep terrestrial virosphere.</title>
        <authorList>
            <person name="Holmfeldt K."/>
            <person name="Nilsson E."/>
            <person name="Simone D."/>
            <person name="Lopez-Fernandez M."/>
            <person name="Wu X."/>
            <person name="de Brujin I."/>
            <person name="Lundin D."/>
            <person name="Andersson A."/>
            <person name="Bertilsson S."/>
            <person name="Dopson M."/>
        </authorList>
    </citation>
    <scope>NUCLEOTIDE SEQUENCE</scope>
    <source>
        <strain evidence="1">MM415A03722</strain>
        <strain evidence="2">MM415B04184</strain>
    </source>
</reference>
<sequence length="64" mass="7516">MIKIEKEITITINGNDVKVFNDVCEAARLYLYQNKTGYAENRRSGMFDPDQFQKMTNFLDENFS</sequence>
<evidence type="ECO:0000313" key="1">
    <source>
        <dbReference type="EMBL" id="QJA70459.1"/>
    </source>
</evidence>
<proteinExistence type="predicted"/>